<accession>A0A1V4JUG6</accession>
<dbReference type="EMBL" id="LSYS01006159">
    <property type="protein sequence ID" value="OPJ75848.1"/>
    <property type="molecule type" value="Genomic_DNA"/>
</dbReference>
<name>A0A1V4JUG6_PATFA</name>
<sequence length="95" mass="10715">MPPGKFNLCVPVVYISAGTLVELFASKAVLLGARLWFVDTLVHILKLLTSSDCFLVGHFLVKEKVRISLKATVRRIPKMRKVCERTDCLYHAQLT</sequence>
<dbReference type="Proteomes" id="UP000190648">
    <property type="component" value="Unassembled WGS sequence"/>
</dbReference>
<evidence type="ECO:0000313" key="2">
    <source>
        <dbReference type="Proteomes" id="UP000190648"/>
    </source>
</evidence>
<dbReference type="AlphaFoldDB" id="A0A1V4JUG6"/>
<keyword evidence="2" id="KW-1185">Reference proteome</keyword>
<comment type="caution">
    <text evidence="1">The sequence shown here is derived from an EMBL/GenBank/DDBJ whole genome shotgun (WGS) entry which is preliminary data.</text>
</comment>
<protein>
    <submittedName>
        <fullName evidence="1">Uncharacterized protein</fullName>
    </submittedName>
</protein>
<evidence type="ECO:0000313" key="1">
    <source>
        <dbReference type="EMBL" id="OPJ75848.1"/>
    </source>
</evidence>
<reference evidence="1 2" key="1">
    <citation type="submission" date="2016-02" db="EMBL/GenBank/DDBJ databases">
        <title>Band-tailed pigeon sequencing and assembly.</title>
        <authorList>
            <person name="Soares A.E."/>
            <person name="Novak B.J."/>
            <person name="Rice E.S."/>
            <person name="O'Connell B."/>
            <person name="Chang D."/>
            <person name="Weber S."/>
            <person name="Shapiro B."/>
        </authorList>
    </citation>
    <scope>NUCLEOTIDE SEQUENCE [LARGE SCALE GENOMIC DNA]</scope>
    <source>
        <strain evidence="1">BTP2013</strain>
        <tissue evidence="1">Blood</tissue>
    </source>
</reference>
<gene>
    <name evidence="1" type="ORF">AV530_011996</name>
</gene>
<organism evidence="1 2">
    <name type="scientific">Patagioenas fasciata monilis</name>
    <dbReference type="NCBI Taxonomy" id="372326"/>
    <lineage>
        <taxon>Eukaryota</taxon>
        <taxon>Metazoa</taxon>
        <taxon>Chordata</taxon>
        <taxon>Craniata</taxon>
        <taxon>Vertebrata</taxon>
        <taxon>Euteleostomi</taxon>
        <taxon>Archelosauria</taxon>
        <taxon>Archosauria</taxon>
        <taxon>Dinosauria</taxon>
        <taxon>Saurischia</taxon>
        <taxon>Theropoda</taxon>
        <taxon>Coelurosauria</taxon>
        <taxon>Aves</taxon>
        <taxon>Neognathae</taxon>
        <taxon>Neoaves</taxon>
        <taxon>Columbimorphae</taxon>
        <taxon>Columbiformes</taxon>
        <taxon>Columbidae</taxon>
        <taxon>Patagioenas</taxon>
    </lineage>
</organism>
<proteinExistence type="predicted"/>